<proteinExistence type="predicted"/>
<comment type="caution">
    <text evidence="2">The sequence shown here is derived from an EMBL/GenBank/DDBJ whole genome shotgun (WGS) entry which is preliminary data.</text>
</comment>
<name>A0ABW1KZG1_9PROT</name>
<protein>
    <submittedName>
        <fullName evidence="2">Uncharacterized protein</fullName>
    </submittedName>
</protein>
<evidence type="ECO:0000313" key="3">
    <source>
        <dbReference type="Proteomes" id="UP001596116"/>
    </source>
</evidence>
<dbReference type="EMBL" id="JBHPON010000002">
    <property type="protein sequence ID" value="MFC6035997.1"/>
    <property type="molecule type" value="Genomic_DNA"/>
</dbReference>
<organism evidence="2 3">
    <name type="scientific">Hyphococcus aureus</name>
    <dbReference type="NCBI Taxonomy" id="2666033"/>
    <lineage>
        <taxon>Bacteria</taxon>
        <taxon>Pseudomonadati</taxon>
        <taxon>Pseudomonadota</taxon>
        <taxon>Alphaproteobacteria</taxon>
        <taxon>Parvularculales</taxon>
        <taxon>Parvularculaceae</taxon>
        <taxon>Hyphococcus</taxon>
    </lineage>
</organism>
<gene>
    <name evidence="2" type="ORF">ACFMB1_10610</name>
</gene>
<reference evidence="2 3" key="1">
    <citation type="submission" date="2024-09" db="EMBL/GenBank/DDBJ databases">
        <authorList>
            <person name="Zhang Z.-H."/>
        </authorList>
    </citation>
    <scope>NUCLEOTIDE SEQUENCE [LARGE SCALE GENOMIC DNA]</scope>
    <source>
        <strain evidence="2 3">HHTR114</strain>
    </source>
</reference>
<dbReference type="Proteomes" id="UP001596116">
    <property type="component" value="Unassembled WGS sequence"/>
</dbReference>
<dbReference type="RefSeq" id="WP_379882778.1">
    <property type="nucleotide sequence ID" value="NZ_JBHPON010000002.1"/>
</dbReference>
<evidence type="ECO:0000313" key="2">
    <source>
        <dbReference type="EMBL" id="MFC6035997.1"/>
    </source>
</evidence>
<feature type="transmembrane region" description="Helical" evidence="1">
    <location>
        <begin position="12"/>
        <end position="33"/>
    </location>
</feature>
<accession>A0ABW1KZG1</accession>
<evidence type="ECO:0000256" key="1">
    <source>
        <dbReference type="SAM" id="Phobius"/>
    </source>
</evidence>
<keyword evidence="1" id="KW-0472">Membrane</keyword>
<keyword evidence="1" id="KW-1133">Transmembrane helix</keyword>
<keyword evidence="3" id="KW-1185">Reference proteome</keyword>
<sequence length="255" mass="28868">MLLRRVIEHVKAQNWTAVALDFFIVVLGVFMGIQLGNWNEARLQRNTEREFLVQLRDEIAESVRVLEFQSRYVGGVVEGGRRGLAFLNGDSDCTRQCEALLVDLFHASQVWGTPYDYTKFQEAKRIGFPSSPAVSAKVQEFYSYLNGWDTVNGSAPPYRERIRSYLTPEAAELLWTECMRMPGSVIEELTRNCIDDLKALDVNAMLAEIRADPELARELQFWLGQNIFALTGYPDMIRYAEAASAAITEEIGDAP</sequence>
<keyword evidence="1" id="KW-0812">Transmembrane</keyword>